<dbReference type="PANTHER" id="PTHR30578">
    <property type="entry name" value="ELECTRON TRANSPORT COMPLEX PROTEIN RNFD"/>
    <property type="match status" value="1"/>
</dbReference>
<evidence type="ECO:0000256" key="8">
    <source>
        <dbReference type="ARBA" id="ARBA00022989"/>
    </source>
</evidence>
<feature type="transmembrane region" description="Helical" evidence="10">
    <location>
        <begin position="171"/>
        <end position="195"/>
    </location>
</feature>
<organism evidence="11 12">
    <name type="scientific">Clostridium collagenovorans DSM 3089</name>
    <dbReference type="NCBI Taxonomy" id="1121306"/>
    <lineage>
        <taxon>Bacteria</taxon>
        <taxon>Bacillati</taxon>
        <taxon>Bacillota</taxon>
        <taxon>Clostridia</taxon>
        <taxon>Eubacteriales</taxon>
        <taxon>Clostridiaceae</taxon>
        <taxon>Clostridium</taxon>
    </lineage>
</organism>
<evidence type="ECO:0000256" key="1">
    <source>
        <dbReference type="ARBA" id="ARBA00022448"/>
    </source>
</evidence>
<reference evidence="11 12" key="1">
    <citation type="submission" date="2016-11" db="EMBL/GenBank/DDBJ databases">
        <authorList>
            <person name="Jaros S."/>
            <person name="Januszkiewicz K."/>
            <person name="Wedrychowicz H."/>
        </authorList>
    </citation>
    <scope>NUCLEOTIDE SEQUENCE [LARGE SCALE GENOMIC DNA]</scope>
    <source>
        <strain evidence="11 12">DSM 3089</strain>
    </source>
</reference>
<dbReference type="OrthoDB" id="9776359at2"/>
<feature type="transmembrane region" description="Helical" evidence="10">
    <location>
        <begin position="125"/>
        <end position="144"/>
    </location>
</feature>
<feature type="transmembrane region" description="Helical" evidence="10">
    <location>
        <begin position="202"/>
        <end position="223"/>
    </location>
</feature>
<sequence length="310" mass="33144">MNRFLKVSSSPHINSKESTNTIMRDVLIALVPAAGVALYIFGIRAFWLLLTCIGSSVLAEFLFTKITKRQTSIMDLSAAVTGILLAFNLPVTTPVWVAAVGSAFAIIIVKCIFGGVGQNIVNPALAARAFLLAAYPEHMTGWVLDGMSTATPLGMLKSGVSADLPSLMDVFLGNVGGCIGEVSVLALLIGAAYLLYRRIISWHIPVTYIATVAVITFLFGRSAFNVEQVVYELCAGGLMLGAFFMATDYTTSPMTKKGQVIFGIGCGVITAVIRLFGGYAEGVSYSILIMNLLVPMIDKYTKNRVFGEAK</sequence>
<evidence type="ECO:0000256" key="6">
    <source>
        <dbReference type="ARBA" id="ARBA00022967"/>
    </source>
</evidence>
<keyword evidence="1 10" id="KW-0813">Transport</keyword>
<feature type="transmembrane region" description="Helical" evidence="10">
    <location>
        <begin position="259"/>
        <end position="277"/>
    </location>
</feature>
<comment type="cofactor">
    <cofactor evidence="10">
        <name>FMN</name>
        <dbReference type="ChEBI" id="CHEBI:58210"/>
    </cofactor>
</comment>
<dbReference type="AlphaFoldDB" id="A0A1M5TJK7"/>
<dbReference type="Pfam" id="PF03116">
    <property type="entry name" value="NQR2_RnfD_RnfE"/>
    <property type="match status" value="1"/>
</dbReference>
<dbReference type="PANTHER" id="PTHR30578:SF0">
    <property type="entry name" value="ION-TRANSLOCATING OXIDOREDUCTASE COMPLEX SUBUNIT D"/>
    <property type="match status" value="1"/>
</dbReference>
<evidence type="ECO:0000313" key="12">
    <source>
        <dbReference type="Proteomes" id="UP000184526"/>
    </source>
</evidence>
<feature type="transmembrane region" description="Helical" evidence="10">
    <location>
        <begin position="21"/>
        <end position="40"/>
    </location>
</feature>
<comment type="function">
    <text evidence="10">Part of a membrane-bound complex that couples electron transfer with translocation of ions across the membrane.</text>
</comment>
<evidence type="ECO:0000256" key="3">
    <source>
        <dbReference type="ARBA" id="ARBA00022630"/>
    </source>
</evidence>
<dbReference type="Proteomes" id="UP000184526">
    <property type="component" value="Unassembled WGS sequence"/>
</dbReference>
<proteinExistence type="inferred from homology"/>
<dbReference type="EMBL" id="FQXP01000003">
    <property type="protein sequence ID" value="SHH50879.1"/>
    <property type="molecule type" value="Genomic_DNA"/>
</dbReference>
<keyword evidence="7 10" id="KW-0249">Electron transport</keyword>
<comment type="similarity">
    <text evidence="10">Belongs to the NqrB/RnfD family.</text>
</comment>
<evidence type="ECO:0000313" key="11">
    <source>
        <dbReference type="EMBL" id="SHH50879.1"/>
    </source>
</evidence>
<dbReference type="EC" id="7.-.-.-" evidence="10"/>
<evidence type="ECO:0000256" key="9">
    <source>
        <dbReference type="ARBA" id="ARBA00023136"/>
    </source>
</evidence>
<dbReference type="RefSeq" id="WP_072829914.1">
    <property type="nucleotide sequence ID" value="NZ_FQXP01000003.1"/>
</dbReference>
<gene>
    <name evidence="10" type="primary">rnfD</name>
    <name evidence="11" type="ORF">SAMN02745196_00608</name>
</gene>
<name>A0A1M5TJK7_9CLOT</name>
<dbReference type="NCBIfam" id="TIGR01946">
    <property type="entry name" value="rnfD"/>
    <property type="match status" value="1"/>
</dbReference>
<keyword evidence="10" id="KW-1003">Cell membrane</keyword>
<evidence type="ECO:0000256" key="4">
    <source>
        <dbReference type="ARBA" id="ARBA00022643"/>
    </source>
</evidence>
<keyword evidence="5 10" id="KW-0812">Transmembrane</keyword>
<dbReference type="InterPro" id="IPR004338">
    <property type="entry name" value="NqrB/RnfD"/>
</dbReference>
<keyword evidence="4 10" id="KW-0288">FMN</keyword>
<protein>
    <recommendedName>
        <fullName evidence="10">Ion-translocating oxidoreductase complex subunit D</fullName>
        <ecNumber evidence="10">7.-.-.-</ecNumber>
    </recommendedName>
    <alternativeName>
        <fullName evidence="10">Rnf electron transport complex subunit D</fullName>
    </alternativeName>
</protein>
<keyword evidence="9 10" id="KW-0472">Membrane</keyword>
<keyword evidence="2 10" id="KW-0597">Phosphoprotein</keyword>
<dbReference type="GO" id="GO:0055085">
    <property type="term" value="P:transmembrane transport"/>
    <property type="evidence" value="ECO:0007669"/>
    <property type="project" value="InterPro"/>
</dbReference>
<evidence type="ECO:0000256" key="7">
    <source>
        <dbReference type="ARBA" id="ARBA00022982"/>
    </source>
</evidence>
<keyword evidence="3 10" id="KW-0285">Flavoprotein</keyword>
<dbReference type="HAMAP" id="MF_00462">
    <property type="entry name" value="RsxD_RnfD"/>
    <property type="match status" value="1"/>
</dbReference>
<feature type="modified residue" description="FMN phosphoryl threonine" evidence="10">
    <location>
        <position position="151"/>
    </location>
</feature>
<keyword evidence="6 10" id="KW-1278">Translocase</keyword>
<comment type="subcellular location">
    <subcellularLocation>
        <location evidence="10">Cell membrane</location>
        <topology evidence="10">Multi-pass membrane protein</topology>
    </subcellularLocation>
</comment>
<dbReference type="STRING" id="1121306.SAMN02745196_00608"/>
<comment type="subunit">
    <text evidence="10">The complex is composed of six subunits: RnfA, RnfB, RnfC, RnfD, RnfE and RnfG.</text>
</comment>
<evidence type="ECO:0000256" key="2">
    <source>
        <dbReference type="ARBA" id="ARBA00022553"/>
    </source>
</evidence>
<feature type="transmembrane region" description="Helical" evidence="10">
    <location>
        <begin position="95"/>
        <end position="113"/>
    </location>
</feature>
<dbReference type="GO" id="GO:0005886">
    <property type="term" value="C:plasma membrane"/>
    <property type="evidence" value="ECO:0007669"/>
    <property type="project" value="UniProtKB-SubCell"/>
</dbReference>
<evidence type="ECO:0000256" key="5">
    <source>
        <dbReference type="ARBA" id="ARBA00022692"/>
    </source>
</evidence>
<accession>A0A1M5TJK7</accession>
<dbReference type="InterPro" id="IPR011303">
    <property type="entry name" value="RnfD_bac"/>
</dbReference>
<dbReference type="GO" id="GO:0022900">
    <property type="term" value="P:electron transport chain"/>
    <property type="evidence" value="ECO:0007669"/>
    <property type="project" value="UniProtKB-UniRule"/>
</dbReference>
<keyword evidence="8 10" id="KW-1133">Transmembrane helix</keyword>
<feature type="transmembrane region" description="Helical" evidence="10">
    <location>
        <begin position="229"/>
        <end position="247"/>
    </location>
</feature>
<keyword evidence="12" id="KW-1185">Reference proteome</keyword>
<evidence type="ECO:0000256" key="10">
    <source>
        <dbReference type="HAMAP-Rule" id="MF_00462"/>
    </source>
</evidence>